<evidence type="ECO:0000313" key="3">
    <source>
        <dbReference type="Proteomes" id="UP000886742"/>
    </source>
</evidence>
<reference evidence="2" key="2">
    <citation type="journal article" date="2021" name="PeerJ">
        <title>Extensive microbial diversity within the chicken gut microbiome revealed by metagenomics and culture.</title>
        <authorList>
            <person name="Gilroy R."/>
            <person name="Ravi A."/>
            <person name="Getino M."/>
            <person name="Pursley I."/>
            <person name="Horton D.L."/>
            <person name="Alikhan N.F."/>
            <person name="Baker D."/>
            <person name="Gharbi K."/>
            <person name="Hall N."/>
            <person name="Watson M."/>
            <person name="Adriaenssens E.M."/>
            <person name="Foster-Nyarko E."/>
            <person name="Jarju S."/>
            <person name="Secka A."/>
            <person name="Antonio M."/>
            <person name="Oren A."/>
            <person name="Chaudhuri R.R."/>
            <person name="La Ragione R."/>
            <person name="Hildebrand F."/>
            <person name="Pallen M.J."/>
        </authorList>
    </citation>
    <scope>NUCLEOTIDE SEQUENCE</scope>
    <source>
        <strain evidence="2">ChiGjej3B3-5194</strain>
    </source>
</reference>
<reference evidence="2" key="1">
    <citation type="submission" date="2020-10" db="EMBL/GenBank/DDBJ databases">
        <authorList>
            <person name="Gilroy R."/>
        </authorList>
    </citation>
    <scope>NUCLEOTIDE SEQUENCE</scope>
    <source>
        <strain evidence="2">ChiGjej3B3-5194</strain>
    </source>
</reference>
<evidence type="ECO:0000313" key="2">
    <source>
        <dbReference type="EMBL" id="HIS70766.1"/>
    </source>
</evidence>
<gene>
    <name evidence="2" type="ORF">IAD02_02130</name>
</gene>
<protein>
    <submittedName>
        <fullName evidence="2">Uncharacterized protein</fullName>
    </submittedName>
</protein>
<keyword evidence="1" id="KW-1133">Transmembrane helix</keyword>
<sequence>MKKKIIIAIITTIITLIGGVSVWYFSFYRPKQQDLAAAENIILGMTAQQYKYIFGSDENVYKKCQQITSLKKKGVFTTQDIERRSQDCKCTIASVKKMIYQFVSETYNNSMDGQFNEIKFKTDVNNLKSQSDLLIEIALEGCQMR</sequence>
<accession>A0A9D1JXC0</accession>
<evidence type="ECO:0000256" key="1">
    <source>
        <dbReference type="SAM" id="Phobius"/>
    </source>
</evidence>
<dbReference type="Proteomes" id="UP000886742">
    <property type="component" value="Unassembled WGS sequence"/>
</dbReference>
<keyword evidence="1" id="KW-0472">Membrane</keyword>
<dbReference type="AlphaFoldDB" id="A0A9D1JXC0"/>
<dbReference type="EMBL" id="DVJI01000009">
    <property type="protein sequence ID" value="HIS70766.1"/>
    <property type="molecule type" value="Genomic_DNA"/>
</dbReference>
<feature type="transmembrane region" description="Helical" evidence="1">
    <location>
        <begin position="6"/>
        <end position="25"/>
    </location>
</feature>
<organism evidence="2 3">
    <name type="scientific">Candidatus Enterousia intestinigallinarum</name>
    <dbReference type="NCBI Taxonomy" id="2840790"/>
    <lineage>
        <taxon>Bacteria</taxon>
        <taxon>Pseudomonadati</taxon>
        <taxon>Pseudomonadota</taxon>
        <taxon>Alphaproteobacteria</taxon>
        <taxon>Candidatus Enterousia</taxon>
    </lineage>
</organism>
<keyword evidence="1" id="KW-0812">Transmembrane</keyword>
<proteinExistence type="predicted"/>
<comment type="caution">
    <text evidence="2">The sequence shown here is derived from an EMBL/GenBank/DDBJ whole genome shotgun (WGS) entry which is preliminary data.</text>
</comment>
<name>A0A9D1JXC0_9PROT</name>